<dbReference type="RefSeq" id="WP_138247060.1">
    <property type="nucleotide sequence ID" value="NZ_CP040331.1"/>
</dbReference>
<protein>
    <recommendedName>
        <fullName evidence="3">Halobacterial output domain-containing protein</fullName>
    </recommendedName>
</protein>
<gene>
    <name evidence="1" type="ORF">FEJ81_20350</name>
</gene>
<reference evidence="2" key="1">
    <citation type="submission" date="2019-05" db="EMBL/GenBank/DDBJ databases">
        <title>Genome sequence and methylation pattern of the halophilic Archaeon Natrinema versiforme BOL5-4.</title>
        <authorList>
            <person name="DasSarma P."/>
            <person name="Anton B.P."/>
            <person name="DasSarma S.L."/>
            <person name="Martinez F.L."/>
            <person name="Guzman D."/>
            <person name="Roberts R.J."/>
            <person name="DasSarma S."/>
        </authorList>
    </citation>
    <scope>NUCLEOTIDE SEQUENCE [LARGE SCALE GENOMIC DNA]</scope>
    <source>
        <strain evidence="2">BOL5-4</strain>
        <plasmid evidence="2">pnve500</plasmid>
    </source>
</reference>
<evidence type="ECO:0008006" key="3">
    <source>
        <dbReference type="Google" id="ProtNLM"/>
    </source>
</evidence>
<keyword evidence="1" id="KW-0614">Plasmid</keyword>
<dbReference type="EMBL" id="CP040331">
    <property type="protein sequence ID" value="QCS44660.1"/>
    <property type="molecule type" value="Genomic_DNA"/>
</dbReference>
<organism evidence="1 2">
    <name type="scientific">Natrinema versiforme</name>
    <dbReference type="NCBI Taxonomy" id="88724"/>
    <lineage>
        <taxon>Archaea</taxon>
        <taxon>Methanobacteriati</taxon>
        <taxon>Methanobacteriota</taxon>
        <taxon>Stenosarchaea group</taxon>
        <taxon>Halobacteria</taxon>
        <taxon>Halobacteriales</taxon>
        <taxon>Natrialbaceae</taxon>
        <taxon>Natrinema</taxon>
    </lineage>
</organism>
<name>A0A4P8WMD3_9EURY</name>
<sequence length="76" mass="8757">MSDRELLFEIIDTLETEGLDRDEYQLHRMIDVESLEQLVNSANPHAGLELRFSVGEFRLCVTQSDVRILTSTEEDS</sequence>
<evidence type="ECO:0000313" key="1">
    <source>
        <dbReference type="EMBL" id="QCS44660.1"/>
    </source>
</evidence>
<dbReference type="Proteomes" id="UP000302218">
    <property type="component" value="Plasmid pNVE500"/>
</dbReference>
<evidence type="ECO:0000313" key="2">
    <source>
        <dbReference type="Proteomes" id="UP000302218"/>
    </source>
</evidence>
<dbReference type="KEGG" id="nvr:FEJ81_20350"/>
<proteinExistence type="predicted"/>
<accession>A0A4P8WMD3</accession>
<geneLocation type="plasmid" evidence="2">
    <name>pnve500</name>
</geneLocation>
<dbReference type="AlphaFoldDB" id="A0A4P8WMD3"/>
<dbReference type="GeneID" id="40267678"/>
<dbReference type="OrthoDB" id="176038at2157"/>